<dbReference type="PANTHER" id="PTHR43798">
    <property type="entry name" value="MONOACYLGLYCEROL LIPASE"/>
    <property type="match status" value="1"/>
</dbReference>
<dbReference type="AlphaFoldDB" id="A0A6J6H428"/>
<dbReference type="PANTHER" id="PTHR43798:SF33">
    <property type="entry name" value="HYDROLASE, PUTATIVE (AFU_ORTHOLOGUE AFUA_2G14860)-RELATED"/>
    <property type="match status" value="1"/>
</dbReference>
<dbReference type="InterPro" id="IPR029058">
    <property type="entry name" value="AB_hydrolase_fold"/>
</dbReference>
<evidence type="ECO:0000259" key="1">
    <source>
        <dbReference type="Pfam" id="PF00561"/>
    </source>
</evidence>
<dbReference type="EMBL" id="CAEZUX010000013">
    <property type="protein sequence ID" value="CAB4608351.1"/>
    <property type="molecule type" value="Genomic_DNA"/>
</dbReference>
<proteinExistence type="predicted"/>
<reference evidence="2" key="1">
    <citation type="submission" date="2020-05" db="EMBL/GenBank/DDBJ databases">
        <authorList>
            <person name="Chiriac C."/>
            <person name="Salcher M."/>
            <person name="Ghai R."/>
            <person name="Kavagutti S V."/>
        </authorList>
    </citation>
    <scope>NUCLEOTIDE SEQUENCE</scope>
</reference>
<organism evidence="2">
    <name type="scientific">freshwater metagenome</name>
    <dbReference type="NCBI Taxonomy" id="449393"/>
    <lineage>
        <taxon>unclassified sequences</taxon>
        <taxon>metagenomes</taxon>
        <taxon>ecological metagenomes</taxon>
    </lineage>
</organism>
<dbReference type="InterPro" id="IPR050266">
    <property type="entry name" value="AB_hydrolase_sf"/>
</dbReference>
<dbReference type="InterPro" id="IPR000073">
    <property type="entry name" value="AB_hydrolase_1"/>
</dbReference>
<dbReference type="GO" id="GO:0016020">
    <property type="term" value="C:membrane"/>
    <property type="evidence" value="ECO:0007669"/>
    <property type="project" value="TreeGrafter"/>
</dbReference>
<dbReference type="SUPFAM" id="SSF53474">
    <property type="entry name" value="alpha/beta-Hydrolases"/>
    <property type="match status" value="1"/>
</dbReference>
<protein>
    <submittedName>
        <fullName evidence="2">Unannotated protein</fullName>
    </submittedName>
</protein>
<dbReference type="Pfam" id="PF00561">
    <property type="entry name" value="Abhydrolase_1"/>
    <property type="match status" value="1"/>
</dbReference>
<sequence>MKNAALEIPPLLPGRVITLPGRGEMFIRHHQHADSSAPTVLLLHGWTGSSDTQFFTAYEELAKNYSIVGVDHRGHGRGLRPHTTFALEDCADDAAAVVRELGISKVTTVGYSMGGPISLLLWQRHTDLVSSMVLQATALEWNGTRNERVRWKVGRVLGPVIRRLSTPRMIKLGVRRAIPRGHELNRYLPWIIGEIRRNDQWMMSEAGRALSKFDARHFAPNITVPTAFVLTSKDRLVLPHKQQALATAINATVVTLEGDHLAPMQMPHEFADATSRAVGLVTRSPE</sequence>
<name>A0A6J6H428_9ZZZZ</name>
<dbReference type="Gene3D" id="3.40.50.1820">
    <property type="entry name" value="alpha/beta hydrolase"/>
    <property type="match status" value="1"/>
</dbReference>
<gene>
    <name evidence="2" type="ORF">UFOPK1874_00261</name>
</gene>
<accession>A0A6J6H428</accession>
<feature type="domain" description="AB hydrolase-1" evidence="1">
    <location>
        <begin position="38"/>
        <end position="264"/>
    </location>
</feature>
<evidence type="ECO:0000313" key="2">
    <source>
        <dbReference type="EMBL" id="CAB4608351.1"/>
    </source>
</evidence>